<reference evidence="6" key="1">
    <citation type="submission" date="2013-11" db="EMBL/GenBank/DDBJ databases">
        <authorList>
            <person name="Thropp P.A."/>
            <person name="Correa S.M."/>
            <person name="Garb J.E."/>
            <person name="Binford G.J."/>
        </authorList>
    </citation>
    <scope>NUCLEOTIDE SEQUENCE</scope>
    <source>
        <tissue evidence="6">Venom gland</tissue>
    </source>
</reference>
<organism evidence="6">
    <name type="scientific">Scytodes thoracica</name>
    <name type="common">Spitting spider</name>
    <name type="synonym">Aranea thoracica</name>
    <dbReference type="NCBI Taxonomy" id="1112478"/>
    <lineage>
        <taxon>Eukaryota</taxon>
        <taxon>Metazoa</taxon>
        <taxon>Ecdysozoa</taxon>
        <taxon>Arthropoda</taxon>
        <taxon>Chelicerata</taxon>
        <taxon>Arachnida</taxon>
        <taxon>Araneae</taxon>
        <taxon>Araneomorphae</taxon>
        <taxon>Haplogynae</taxon>
        <taxon>Scytodoidea</taxon>
        <taxon>Scytodidae</taxon>
        <taxon>Scytodes</taxon>
    </lineage>
</organism>
<dbReference type="InterPro" id="IPR029277">
    <property type="entry name" value="SVWC_dom"/>
</dbReference>
<evidence type="ECO:0000259" key="5">
    <source>
        <dbReference type="Pfam" id="PF15430"/>
    </source>
</evidence>
<reference evidence="6" key="2">
    <citation type="journal article" date="2014" name="J. Proteome Res.">
        <title>Spit and venom from scytodes spiders: a diverse and distinct cocktail.</title>
        <authorList>
            <person name="Zobel-Thropp P.A."/>
            <person name="Correa S.M."/>
            <person name="Garb J.E."/>
            <person name="Binford G.J."/>
        </authorList>
    </citation>
    <scope>NUCLEOTIDE SEQUENCE</scope>
    <source>
        <tissue evidence="6">Venom gland</tissue>
    </source>
</reference>
<feature type="domain" description="Single" evidence="5">
    <location>
        <begin position="39"/>
        <end position="91"/>
    </location>
</feature>
<protein>
    <submittedName>
        <fullName evidence="6">PXCC family protein</fullName>
    </submittedName>
</protein>
<feature type="region of interest" description="Disordered" evidence="3">
    <location>
        <begin position="97"/>
        <end position="145"/>
    </location>
</feature>
<dbReference type="Pfam" id="PF15430">
    <property type="entry name" value="SVWC"/>
    <property type="match status" value="1"/>
</dbReference>
<proteinExistence type="evidence at transcript level"/>
<sequence>MASWVFGILNVFILATLCDAAYLRTRRSPEATCPPIDGVVLSVGQSYSDDNECARYDCTKDRTVVKKVCEVKEGCVVVQRKGSIYPNCCCHYLNSVKSSDSSEDSSASESLERSKRAGDSSSEESSSSASVESGERILRAKRTDGVDERIKRAPGLIGPPSQHAGFGGSSGGGWLNGGNDLLRQAGEAGKHIAGEFFNGIGSLFGTNGPHRPEPNS</sequence>
<keyword evidence="2" id="KW-0964">Secreted</keyword>
<name>A0A0A0V6H3_SCYTH</name>
<evidence type="ECO:0000256" key="2">
    <source>
        <dbReference type="ARBA" id="ARBA00022525"/>
    </source>
</evidence>
<evidence type="ECO:0000256" key="1">
    <source>
        <dbReference type="ARBA" id="ARBA00004613"/>
    </source>
</evidence>
<dbReference type="GO" id="GO:0005576">
    <property type="term" value="C:extracellular region"/>
    <property type="evidence" value="ECO:0007669"/>
    <property type="project" value="UniProtKB-SubCell"/>
</dbReference>
<feature type="compositionally biased region" description="Basic and acidic residues" evidence="3">
    <location>
        <begin position="133"/>
        <end position="145"/>
    </location>
</feature>
<feature type="compositionally biased region" description="Low complexity" evidence="3">
    <location>
        <begin position="123"/>
        <end position="132"/>
    </location>
</feature>
<dbReference type="EMBL" id="KF860584">
    <property type="protein sequence ID" value="AIW62529.1"/>
    <property type="molecule type" value="mRNA"/>
</dbReference>
<keyword evidence="4" id="KW-0732">Signal</keyword>
<evidence type="ECO:0000256" key="3">
    <source>
        <dbReference type="SAM" id="MobiDB-lite"/>
    </source>
</evidence>
<evidence type="ECO:0000313" key="6">
    <source>
        <dbReference type="EMBL" id="AIW62529.1"/>
    </source>
</evidence>
<evidence type="ECO:0000256" key="4">
    <source>
        <dbReference type="SAM" id="SignalP"/>
    </source>
</evidence>
<feature type="compositionally biased region" description="Low complexity" evidence="3">
    <location>
        <begin position="97"/>
        <end position="109"/>
    </location>
</feature>
<feature type="signal peptide" evidence="4">
    <location>
        <begin position="1"/>
        <end position="20"/>
    </location>
</feature>
<feature type="chain" id="PRO_5001970640" evidence="4">
    <location>
        <begin position="21"/>
        <end position="216"/>
    </location>
</feature>
<comment type="subcellular location">
    <subcellularLocation>
        <location evidence="1">Secreted</location>
    </subcellularLocation>
</comment>
<accession>A0A0A0V6H3</accession>
<feature type="non-terminal residue" evidence="6">
    <location>
        <position position="216"/>
    </location>
</feature>
<dbReference type="AlphaFoldDB" id="A0A0A0V6H3"/>